<comment type="caution">
    <text evidence="3">The sequence shown here is derived from an EMBL/GenBank/DDBJ whole genome shotgun (WGS) entry which is preliminary data.</text>
</comment>
<sequence>MGASSSKVARSAPRKYPARTPGAAVPRGPPRPKPAAKPKSKTLGDGTKDEALRADSMDPDFPTGDFSRRLQQMGIAEPNPTYSPSSTASSQLGPQAPRGPSFAPSRSNPTLVALEARQRLQDEAEEDFAAIGRGVEGRRFLDMRTVVDAMKLRDRGVPDKDIESRLRIQPGLLGRLGSQGTFSHVTSPN</sequence>
<dbReference type="InterPro" id="IPR054448">
    <property type="entry name" value="HTH_put_ascomycetes"/>
</dbReference>
<dbReference type="OrthoDB" id="4085451at2759"/>
<dbReference type="STRING" id="2010991.A0A3M2RZK1"/>
<name>A0A3M2RZK1_9HYPO</name>
<evidence type="ECO:0000256" key="1">
    <source>
        <dbReference type="SAM" id="MobiDB-lite"/>
    </source>
</evidence>
<dbReference type="EMBL" id="NKUJ01000195">
    <property type="protein sequence ID" value="RMJ10669.1"/>
    <property type="molecule type" value="Genomic_DNA"/>
</dbReference>
<dbReference type="AlphaFoldDB" id="A0A3M2RZK1"/>
<proteinExistence type="predicted"/>
<keyword evidence="4" id="KW-1185">Reference proteome</keyword>
<reference evidence="3 4" key="1">
    <citation type="submission" date="2017-06" db="EMBL/GenBank/DDBJ databases">
        <title>Comparative genomic analysis of Ambrosia Fusariam Clade fungi.</title>
        <authorList>
            <person name="Stajich J.E."/>
            <person name="Carrillo J."/>
            <person name="Kijimoto T."/>
            <person name="Eskalen A."/>
            <person name="O'Donnell K."/>
            <person name="Kasson M."/>
        </authorList>
    </citation>
    <scope>NUCLEOTIDE SEQUENCE [LARGE SCALE GENOMIC DNA]</scope>
    <source>
        <strain evidence="3">UCR3666</strain>
    </source>
</reference>
<dbReference type="Proteomes" id="UP000277212">
    <property type="component" value="Unassembled WGS sequence"/>
</dbReference>
<evidence type="ECO:0000259" key="2">
    <source>
        <dbReference type="Pfam" id="PF22943"/>
    </source>
</evidence>
<feature type="region of interest" description="Disordered" evidence="1">
    <location>
        <begin position="1"/>
        <end position="110"/>
    </location>
</feature>
<accession>A0A3M2RZK1</accession>
<dbReference type="Pfam" id="PF22943">
    <property type="entry name" value="HTH_68"/>
    <property type="match status" value="1"/>
</dbReference>
<gene>
    <name evidence="3" type="ORF">CDV36_009716</name>
</gene>
<feature type="compositionally biased region" description="Polar residues" evidence="1">
    <location>
        <begin position="80"/>
        <end position="93"/>
    </location>
</feature>
<protein>
    <recommendedName>
        <fullName evidence="2">Helix-turn-helix domain-containing protein</fullName>
    </recommendedName>
</protein>
<evidence type="ECO:0000313" key="4">
    <source>
        <dbReference type="Proteomes" id="UP000277212"/>
    </source>
</evidence>
<feature type="compositionally biased region" description="Basic and acidic residues" evidence="1">
    <location>
        <begin position="46"/>
        <end position="56"/>
    </location>
</feature>
<evidence type="ECO:0000313" key="3">
    <source>
        <dbReference type="EMBL" id="RMJ10669.1"/>
    </source>
</evidence>
<feature type="domain" description="Helix-turn-helix" evidence="2">
    <location>
        <begin position="140"/>
        <end position="184"/>
    </location>
</feature>
<organism evidence="3 4">
    <name type="scientific">Fusarium kuroshium</name>
    <dbReference type="NCBI Taxonomy" id="2010991"/>
    <lineage>
        <taxon>Eukaryota</taxon>
        <taxon>Fungi</taxon>
        <taxon>Dikarya</taxon>
        <taxon>Ascomycota</taxon>
        <taxon>Pezizomycotina</taxon>
        <taxon>Sordariomycetes</taxon>
        <taxon>Hypocreomycetidae</taxon>
        <taxon>Hypocreales</taxon>
        <taxon>Nectriaceae</taxon>
        <taxon>Fusarium</taxon>
        <taxon>Fusarium solani species complex</taxon>
    </lineage>
</organism>